<dbReference type="AlphaFoldDB" id="A0A4R3MRJ7"/>
<dbReference type="NCBIfam" id="TIGR00678">
    <property type="entry name" value="holB"/>
    <property type="match status" value="1"/>
</dbReference>
<dbReference type="InterPro" id="IPR027417">
    <property type="entry name" value="P-loop_NTPase"/>
</dbReference>
<name>A0A4R3MRJ7_9BACI</name>
<evidence type="ECO:0000313" key="1">
    <source>
        <dbReference type="EMBL" id="TCT18140.1"/>
    </source>
</evidence>
<dbReference type="GO" id="GO:0003887">
    <property type="term" value="F:DNA-directed DNA polymerase activity"/>
    <property type="evidence" value="ECO:0007669"/>
    <property type="project" value="InterPro"/>
</dbReference>
<dbReference type="InterPro" id="IPR004622">
    <property type="entry name" value="DNA_pol_HolB"/>
</dbReference>
<dbReference type="GO" id="GO:0006261">
    <property type="term" value="P:DNA-templated DNA replication"/>
    <property type="evidence" value="ECO:0007669"/>
    <property type="project" value="TreeGrafter"/>
</dbReference>
<gene>
    <name evidence="1" type="ORF">EDD68_1237</name>
</gene>
<organism evidence="1 2">
    <name type="scientific">Melghiribacillus thermohalophilus</name>
    <dbReference type="NCBI Taxonomy" id="1324956"/>
    <lineage>
        <taxon>Bacteria</taxon>
        <taxon>Bacillati</taxon>
        <taxon>Bacillota</taxon>
        <taxon>Bacilli</taxon>
        <taxon>Bacillales</taxon>
        <taxon>Bacillaceae</taxon>
        <taxon>Melghiribacillus</taxon>
    </lineage>
</organism>
<dbReference type="SUPFAM" id="SSF52540">
    <property type="entry name" value="P-loop containing nucleoside triphosphate hydrolases"/>
    <property type="match status" value="1"/>
</dbReference>
<dbReference type="NCBIfam" id="NF005972">
    <property type="entry name" value="PRK08058.1"/>
    <property type="match status" value="1"/>
</dbReference>
<dbReference type="EMBL" id="SMAN01000023">
    <property type="protein sequence ID" value="TCT18140.1"/>
    <property type="molecule type" value="Genomic_DNA"/>
</dbReference>
<dbReference type="FunFam" id="3.40.50.300:FF:001255">
    <property type="entry name" value="DNA polymerase III subunit delta"/>
    <property type="match status" value="1"/>
</dbReference>
<accession>A0A4R3MRJ7</accession>
<dbReference type="OrthoDB" id="9810148at2"/>
<dbReference type="PANTHER" id="PTHR11669:SF8">
    <property type="entry name" value="DNA POLYMERASE III SUBUNIT DELTA"/>
    <property type="match status" value="1"/>
</dbReference>
<keyword evidence="2" id="KW-1185">Reference proteome</keyword>
<reference evidence="1 2" key="1">
    <citation type="submission" date="2019-03" db="EMBL/GenBank/DDBJ databases">
        <title>Genomic Encyclopedia of Type Strains, Phase IV (KMG-IV): sequencing the most valuable type-strain genomes for metagenomic binning, comparative biology and taxonomic classification.</title>
        <authorList>
            <person name="Goeker M."/>
        </authorList>
    </citation>
    <scope>NUCLEOTIDE SEQUENCE [LARGE SCALE GENOMIC DNA]</scope>
    <source>
        <strain evidence="1 2">DSM 25894</strain>
    </source>
</reference>
<dbReference type="GO" id="GO:0008408">
    <property type="term" value="F:3'-5' exonuclease activity"/>
    <property type="evidence" value="ECO:0007669"/>
    <property type="project" value="InterPro"/>
</dbReference>
<dbReference type="Pfam" id="PF13177">
    <property type="entry name" value="DNA_pol3_delta2"/>
    <property type="match status" value="1"/>
</dbReference>
<dbReference type="PANTHER" id="PTHR11669">
    <property type="entry name" value="REPLICATION FACTOR C / DNA POLYMERASE III GAMMA-TAU SUBUNIT"/>
    <property type="match status" value="1"/>
</dbReference>
<dbReference type="InterPro" id="IPR050238">
    <property type="entry name" value="DNA_Rep/Repair_Clamp_Loader"/>
</dbReference>
<proteinExistence type="predicted"/>
<sequence>MKSWTDLETIQPVAVKMLMNSLVKNRLAHAYLFHGPRGTGKKDAAKLLAKSFFCLNRNGAEPCHKCRECSRIHSGNHPDVHWIEPDGQSIKKDQILHLQKEFTYTGLESNKKVYVIHEADTMTVNASNRLLKFLEEPGKQTVAILLTENSQSILNTIRSRCQIIAFQSLSARERQKQLMEKGIPESTARICSTLTSSVDEAISLSEDDWFAKARKLVIKLIEVLHEQQNEAYLFIHKQWLGHFKNRDQLSLGLDLLLIWYKDFIQYQIGREQAIVYDHENVRFEKYAFHISMQKATESLTNILDAKRRLMANVHSTLVMEQLVLQLQR</sequence>
<evidence type="ECO:0000313" key="2">
    <source>
        <dbReference type="Proteomes" id="UP000294650"/>
    </source>
</evidence>
<dbReference type="Gene3D" id="3.40.50.300">
    <property type="entry name" value="P-loop containing nucleotide triphosphate hydrolases"/>
    <property type="match status" value="1"/>
</dbReference>
<dbReference type="Proteomes" id="UP000294650">
    <property type="component" value="Unassembled WGS sequence"/>
</dbReference>
<dbReference type="RefSeq" id="WP_132372732.1">
    <property type="nucleotide sequence ID" value="NZ_SMAN01000023.1"/>
</dbReference>
<protein>
    <submittedName>
        <fullName evidence="1">DNA polymerase III delta prime subunit</fullName>
    </submittedName>
</protein>
<comment type="caution">
    <text evidence="1">The sequence shown here is derived from an EMBL/GenBank/DDBJ whole genome shotgun (WGS) entry which is preliminary data.</text>
</comment>